<evidence type="ECO:0000256" key="1">
    <source>
        <dbReference type="SAM" id="MobiDB-lite"/>
    </source>
</evidence>
<feature type="region of interest" description="Disordered" evidence="1">
    <location>
        <begin position="688"/>
        <end position="714"/>
    </location>
</feature>
<name>A0A060ZM87_9ACTN</name>
<dbReference type="EMBL" id="LK022848">
    <property type="protein sequence ID" value="CDR06884.1"/>
    <property type="molecule type" value="Genomic_DNA"/>
</dbReference>
<reference evidence="2" key="1">
    <citation type="submission" date="2014-05" db="EMBL/GenBank/DDBJ databases">
        <authorList>
            <person name="Horn Fabian"/>
        </authorList>
    </citation>
    <scope>NUCLEOTIDE SEQUENCE</scope>
</reference>
<accession>A0A060ZM87</accession>
<gene>
    <name evidence="2" type="ORF">SIRAN3752</name>
</gene>
<proteinExistence type="predicted"/>
<dbReference type="AlphaFoldDB" id="A0A060ZM87"/>
<evidence type="ECO:0000313" key="2">
    <source>
        <dbReference type="EMBL" id="CDR06884.1"/>
    </source>
</evidence>
<protein>
    <submittedName>
        <fullName evidence="2">Uncharacterized protein</fullName>
    </submittedName>
</protein>
<sequence>MRPAGMEADPEEAGPAEAGSVRSRALDDSAVSGNSVVSSLAAGPGWRGVRSWEGVEKAVAEAGAGAAAFVLARRQGRQPGHAFAERLGHAFAAYNLGEGEGRGVVWVDVSEGAGRRISGFPPEVAPSDAHAVVIDLDGRVTHALPALMQSASPAHAQLDAATGRRYGATGLEVEEDRPLLIQGLTGSPMKLDLAHGPGFKIVTDARPYWVTADGRLHRSKPRVAPGEQAPKPNGYCIAEIVMDDPMASLPGERRWPRQEALRQLNRIRAALAIPDERGVPVPLSELLETLGDWRPTEWGERTLVGLAVVDSSDSSYFHLTSGTVTLGLGALQDLAVDRATDHVLEAVTVSMRFFGQKTATAFVNRLLGHDGAENVLVPFLAAIPDVDEVFGYGWWGSQHAAAWPIRSQLADRPGGENLLTKNLLLVASRHPMDRVRRTLRPRTRTFLNERYDELTGMLVHHLSELLEFHRARATPDKPFDAGFFDTANGYVTAREYWTAILTGRTSQGTAVAQRGAIGTDDYELDTDEGRLDVALVLPELRRFGYNGDIYMTPSEISRAVEEVSGLSLSAYERARSLPAPLPDDVLHESIRRILDNPVVRNTAAFLKVAAIGGVPQVGERMPRKLMSLVESRNIALALGEYALGRLSAVHPVHQRLREAVDEAFALLPRIPPEGQQAHRDIFEAAWSASPSSPTLAQTPPEPATGPRRSSRCPVARRPAVGGIVLSVLVSPFRC</sequence>
<dbReference type="GeneID" id="32467236"/>
<organism evidence="2">
    <name type="scientific">Streptomyces iranensis</name>
    <dbReference type="NCBI Taxonomy" id="576784"/>
    <lineage>
        <taxon>Bacteria</taxon>
        <taxon>Bacillati</taxon>
        <taxon>Actinomycetota</taxon>
        <taxon>Actinomycetes</taxon>
        <taxon>Kitasatosporales</taxon>
        <taxon>Streptomycetaceae</taxon>
        <taxon>Streptomyces</taxon>
        <taxon>Streptomyces violaceusniger group</taxon>
    </lineage>
</organism>
<feature type="region of interest" description="Disordered" evidence="1">
    <location>
        <begin position="1"/>
        <end position="25"/>
    </location>
</feature>
<feature type="compositionally biased region" description="Polar residues" evidence="1">
    <location>
        <begin position="688"/>
        <end position="697"/>
    </location>
</feature>
<dbReference type="HOGENOM" id="CLU_377622_0_0_11"/>